<reference evidence="1 2" key="1">
    <citation type="journal article" date="2021" name="Mar. Drugs">
        <title>Genome Reduction and Secondary Metabolism of the Marine Sponge-Associated Cyanobacterium Leptothoe.</title>
        <authorList>
            <person name="Konstantinou D."/>
            <person name="Popin R.V."/>
            <person name="Fewer D.P."/>
            <person name="Sivonen K."/>
            <person name="Gkelis S."/>
        </authorList>
    </citation>
    <scope>NUCLEOTIDE SEQUENCE [LARGE SCALE GENOMIC DNA]</scope>
    <source>
        <strain evidence="1 2">TAU-MAC 1615</strain>
    </source>
</reference>
<keyword evidence="2" id="KW-1185">Reference proteome</keyword>
<dbReference type="Proteomes" id="UP001196661">
    <property type="component" value="Unassembled WGS sequence"/>
</dbReference>
<name>A0ABS5Y362_9CYAN</name>
<dbReference type="EMBL" id="JADOER010000007">
    <property type="protein sequence ID" value="MBT9312274.1"/>
    <property type="molecule type" value="Genomic_DNA"/>
</dbReference>
<organism evidence="1 2">
    <name type="scientific">Leptothoe kymatousa TAU-MAC 1615</name>
    <dbReference type="NCBI Taxonomy" id="2364775"/>
    <lineage>
        <taxon>Bacteria</taxon>
        <taxon>Bacillati</taxon>
        <taxon>Cyanobacteriota</taxon>
        <taxon>Cyanophyceae</taxon>
        <taxon>Nodosilineales</taxon>
        <taxon>Cymatolegaceae</taxon>
        <taxon>Leptothoe</taxon>
        <taxon>Leptothoe kymatousa</taxon>
    </lineage>
</organism>
<comment type="caution">
    <text evidence="1">The sequence shown here is derived from an EMBL/GenBank/DDBJ whole genome shotgun (WGS) entry which is preliminary data.</text>
</comment>
<sequence length="143" mass="16530">MQPALIRIIDNIRKQLDDSDWQGRYRDDMRWPAEATAEQKQQYLALQEMLETATPEEHDQIQRTLAQLPTPEHIYVLCLTKQDAQQEINLWQLCYRLCSVAEDSSDPMTVDTSLLDLQQGDVDWIALDKKAQRLVANAFQGLA</sequence>
<proteinExistence type="predicted"/>
<gene>
    <name evidence="1" type="ORF">IXB28_08670</name>
</gene>
<evidence type="ECO:0000313" key="1">
    <source>
        <dbReference type="EMBL" id="MBT9312274.1"/>
    </source>
</evidence>
<evidence type="ECO:0000313" key="2">
    <source>
        <dbReference type="Proteomes" id="UP001196661"/>
    </source>
</evidence>
<accession>A0ABS5Y362</accession>
<protein>
    <submittedName>
        <fullName evidence="1">Uncharacterized protein</fullName>
    </submittedName>
</protein>